<dbReference type="AlphaFoldDB" id="A0A382UMZ9"/>
<reference evidence="1" key="1">
    <citation type="submission" date="2018-05" db="EMBL/GenBank/DDBJ databases">
        <authorList>
            <person name="Lanie J.A."/>
            <person name="Ng W.-L."/>
            <person name="Kazmierczak K.M."/>
            <person name="Andrzejewski T.M."/>
            <person name="Davidsen T.M."/>
            <person name="Wayne K.J."/>
            <person name="Tettelin H."/>
            <person name="Glass J.I."/>
            <person name="Rusch D."/>
            <person name="Podicherti R."/>
            <person name="Tsui H.-C.T."/>
            <person name="Winkler M.E."/>
        </authorList>
    </citation>
    <scope>NUCLEOTIDE SEQUENCE</scope>
</reference>
<organism evidence="1">
    <name type="scientific">marine metagenome</name>
    <dbReference type="NCBI Taxonomy" id="408172"/>
    <lineage>
        <taxon>unclassified sequences</taxon>
        <taxon>metagenomes</taxon>
        <taxon>ecological metagenomes</taxon>
    </lineage>
</organism>
<name>A0A382UMZ9_9ZZZZ</name>
<dbReference type="EMBL" id="UINC01145482">
    <property type="protein sequence ID" value="SVD35639.1"/>
    <property type="molecule type" value="Genomic_DNA"/>
</dbReference>
<evidence type="ECO:0000313" key="1">
    <source>
        <dbReference type="EMBL" id="SVD35639.1"/>
    </source>
</evidence>
<gene>
    <name evidence="1" type="ORF">METZ01_LOCUS388493</name>
</gene>
<sequence length="37" mass="4495">MKNLALTFVKNFMPRRMLQSHRPLGYVYKKQTKEILN</sequence>
<accession>A0A382UMZ9</accession>
<proteinExistence type="predicted"/>
<protein>
    <submittedName>
        <fullName evidence="1">Uncharacterized protein</fullName>
    </submittedName>
</protein>